<dbReference type="SUPFAM" id="SSF88697">
    <property type="entry name" value="PUA domain-like"/>
    <property type="match status" value="1"/>
</dbReference>
<feature type="domain" description="S-adenosylmethionine-dependent methyltransferase" evidence="7">
    <location>
        <begin position="208"/>
        <end position="361"/>
    </location>
</feature>
<dbReference type="InterPro" id="IPR019614">
    <property type="entry name" value="SAM-dep_methyl-trfase"/>
</dbReference>
<comment type="similarity">
    <text evidence="6">Belongs to the methyltransferase superfamily. RlmI family.</text>
</comment>
<dbReference type="Pfam" id="PF10672">
    <property type="entry name" value="Methyltrans_SAM"/>
    <property type="match status" value="1"/>
</dbReference>
<dbReference type="Gene3D" id="2.30.130.10">
    <property type="entry name" value="PUA domain"/>
    <property type="match status" value="1"/>
</dbReference>
<evidence type="ECO:0000256" key="3">
    <source>
        <dbReference type="ARBA" id="ARBA00022603"/>
    </source>
</evidence>
<dbReference type="InterPro" id="IPR015947">
    <property type="entry name" value="PUA-like_sf"/>
</dbReference>
<dbReference type="Gene3D" id="3.30.750.80">
    <property type="entry name" value="RNA methyltransferase domain (HRMD) like"/>
    <property type="match status" value="1"/>
</dbReference>
<organism evidence="9">
    <name type="scientific">Schlesneria paludicola</name>
    <dbReference type="NCBI Taxonomy" id="360056"/>
    <lineage>
        <taxon>Bacteria</taxon>
        <taxon>Pseudomonadati</taxon>
        <taxon>Planctomycetota</taxon>
        <taxon>Planctomycetia</taxon>
        <taxon>Planctomycetales</taxon>
        <taxon>Planctomycetaceae</taxon>
        <taxon>Schlesneria</taxon>
    </lineage>
</organism>
<comment type="subcellular location">
    <subcellularLocation>
        <location evidence="1">Cytoplasm</location>
    </subcellularLocation>
</comment>
<dbReference type="InterPro" id="IPR041532">
    <property type="entry name" value="RlmI-like_PUA"/>
</dbReference>
<dbReference type="PANTHER" id="PTHR42873">
    <property type="entry name" value="RIBOSOMAL RNA LARGE SUBUNIT METHYLTRANSFERASE"/>
    <property type="match status" value="1"/>
</dbReference>
<dbReference type="EMBL" id="DSVQ01000015">
    <property type="protein sequence ID" value="HGT39768.1"/>
    <property type="molecule type" value="Genomic_DNA"/>
</dbReference>
<comment type="caution">
    <text evidence="9">The sequence shown here is derived from an EMBL/GenBank/DDBJ whole genome shotgun (WGS) entry which is preliminary data.</text>
</comment>
<dbReference type="PANTHER" id="PTHR42873:SF1">
    <property type="entry name" value="S-ADENOSYLMETHIONINE-DEPENDENT METHYLTRANSFERASE DOMAIN-CONTAINING PROTEIN"/>
    <property type="match status" value="1"/>
</dbReference>
<accession>A0A7C4QRS1</accession>
<keyword evidence="4 9" id="KW-0808">Transferase</keyword>
<dbReference type="Pfam" id="PF17785">
    <property type="entry name" value="PUA_3"/>
    <property type="match status" value="1"/>
</dbReference>
<evidence type="ECO:0000313" key="9">
    <source>
        <dbReference type="EMBL" id="HGT39768.1"/>
    </source>
</evidence>
<dbReference type="GO" id="GO:0005737">
    <property type="term" value="C:cytoplasm"/>
    <property type="evidence" value="ECO:0007669"/>
    <property type="project" value="UniProtKB-SubCell"/>
</dbReference>
<evidence type="ECO:0000256" key="2">
    <source>
        <dbReference type="ARBA" id="ARBA00022490"/>
    </source>
</evidence>
<evidence type="ECO:0000256" key="1">
    <source>
        <dbReference type="ARBA" id="ARBA00004496"/>
    </source>
</evidence>
<evidence type="ECO:0000256" key="4">
    <source>
        <dbReference type="ARBA" id="ARBA00022679"/>
    </source>
</evidence>
<dbReference type="CDD" id="cd02440">
    <property type="entry name" value="AdoMet_MTases"/>
    <property type="match status" value="1"/>
</dbReference>
<feature type="domain" description="RlmI-like PUA" evidence="8">
    <location>
        <begin position="44"/>
        <end position="91"/>
    </location>
</feature>
<reference evidence="9" key="1">
    <citation type="journal article" date="2020" name="mSystems">
        <title>Genome- and Community-Level Interaction Insights into Carbon Utilization and Element Cycling Functions of Hydrothermarchaeota in Hydrothermal Sediment.</title>
        <authorList>
            <person name="Zhou Z."/>
            <person name="Liu Y."/>
            <person name="Xu W."/>
            <person name="Pan J."/>
            <person name="Luo Z.H."/>
            <person name="Li M."/>
        </authorList>
    </citation>
    <scope>NUCLEOTIDE SEQUENCE [LARGE SCALE GENOMIC DNA]</scope>
    <source>
        <strain evidence="9">SpSt-508</strain>
    </source>
</reference>
<dbReference type="Gene3D" id="3.40.50.150">
    <property type="entry name" value="Vaccinia Virus protein VP39"/>
    <property type="match status" value="1"/>
</dbReference>
<evidence type="ECO:0000259" key="8">
    <source>
        <dbReference type="Pfam" id="PF17785"/>
    </source>
</evidence>
<dbReference type="CDD" id="cd11572">
    <property type="entry name" value="RlmI_M_like"/>
    <property type="match status" value="1"/>
</dbReference>
<name>A0A7C4QRS1_9PLAN</name>
<keyword evidence="2" id="KW-0963">Cytoplasm</keyword>
<dbReference type="InterPro" id="IPR029063">
    <property type="entry name" value="SAM-dependent_MTases_sf"/>
</dbReference>
<dbReference type="GO" id="GO:0003723">
    <property type="term" value="F:RNA binding"/>
    <property type="evidence" value="ECO:0007669"/>
    <property type="project" value="InterPro"/>
</dbReference>
<keyword evidence="5" id="KW-0949">S-adenosyl-L-methionine</keyword>
<proteinExistence type="inferred from homology"/>
<sequence length="418" mass="46422">MKRPARKSAPRVAKRPLAELLRQRPLADGLDAAPEIEVRAPTPHPFLYRKRLGQFPPQAMPGDVVRLRFANGDVFGWGLFNPHAEIAVRVLRHGPAPPDETWWLERLQAAANLRRHLLHLDEATDAYRVVHAEGDGLSGLIVDRLGDVLALEAFSLGMYQRGEALLEGLGALVGTRYGVLRAGPHAADHEGFAADPVGSEDLPSRIVVREFGTKFRVDFTAGQKTGFYCDQRENRRRFADFCRGRSVLDVCSYTGGFALQAARIGPAREVTGVELDESAVRLARENARLNHLKQVHFVQADAFAYVRDMLRNQRTYQAVVLDPPKLIRTREELSDGRRKYFDLNRLALQVVEPGGLLLTCSCSGLLDMGELTRLVGAAAHDVQRRIQILAKGGAAADHPLSPICPESEYLKALWLRVE</sequence>
<dbReference type="SUPFAM" id="SSF53335">
    <property type="entry name" value="S-adenosyl-L-methionine-dependent methyltransferases"/>
    <property type="match status" value="1"/>
</dbReference>
<dbReference type="GO" id="GO:0032259">
    <property type="term" value="P:methylation"/>
    <property type="evidence" value="ECO:0007669"/>
    <property type="project" value="UniProtKB-KW"/>
</dbReference>
<evidence type="ECO:0000259" key="7">
    <source>
        <dbReference type="Pfam" id="PF10672"/>
    </source>
</evidence>
<evidence type="ECO:0000256" key="5">
    <source>
        <dbReference type="ARBA" id="ARBA00022691"/>
    </source>
</evidence>
<gene>
    <name evidence="9" type="ORF">ENS64_10980</name>
</gene>
<dbReference type="InterPro" id="IPR036974">
    <property type="entry name" value="PUA_sf"/>
</dbReference>
<keyword evidence="3 9" id="KW-0489">Methyltransferase</keyword>
<evidence type="ECO:0000256" key="6">
    <source>
        <dbReference type="ARBA" id="ARBA00038091"/>
    </source>
</evidence>
<dbReference type="AlphaFoldDB" id="A0A7C4QRS1"/>
<dbReference type="GO" id="GO:0008168">
    <property type="term" value="F:methyltransferase activity"/>
    <property type="evidence" value="ECO:0007669"/>
    <property type="project" value="UniProtKB-KW"/>
</dbReference>
<protein>
    <submittedName>
        <fullName evidence="9">Class I SAM-dependent rRNA methyltransferase</fullName>
    </submittedName>
</protein>